<evidence type="ECO:0000313" key="2">
    <source>
        <dbReference type="Proteomes" id="UP000483432"/>
    </source>
</evidence>
<evidence type="ECO:0000313" key="1">
    <source>
        <dbReference type="EMBL" id="NDP47872.1"/>
    </source>
</evidence>
<sequence>TTPNLDTLPDSSFVSCQTLAAALETSLTTIWRWSKSGRLPKPHRLGEGTTRWRVGEVRAALSKLAA</sequence>
<name>A0A7C9KAH8_9PROT</name>
<comment type="caution">
    <text evidence="1">The sequence shown here is derived from an EMBL/GenBank/DDBJ whole genome shotgun (WGS) entry which is preliminary data.</text>
</comment>
<reference evidence="1 2" key="1">
    <citation type="submission" date="2019-09" db="EMBL/GenBank/DDBJ databases">
        <title>H2 Metabolism Revealed by Metagenomic Analysis in Subglacial Sediment of East Antarctica.</title>
        <authorList>
            <person name="Yang Z."/>
            <person name="Zhang Y."/>
            <person name="Lv Y."/>
            <person name="Yan W."/>
            <person name="Xiao X."/>
            <person name="Sun B."/>
            <person name="Ma H."/>
        </authorList>
    </citation>
    <scope>NUCLEOTIDE SEQUENCE [LARGE SCALE GENOMIC DNA]</scope>
    <source>
        <strain evidence="1">Bin2_2</strain>
    </source>
</reference>
<protein>
    <submittedName>
        <fullName evidence="1">Transcriptional regulator</fullName>
    </submittedName>
</protein>
<organism evidence="1 2">
    <name type="scientific">Sulfuriferula multivorans</name>
    <dbReference type="NCBI Taxonomy" id="1559896"/>
    <lineage>
        <taxon>Bacteria</taxon>
        <taxon>Pseudomonadati</taxon>
        <taxon>Pseudomonadota</taxon>
        <taxon>Betaproteobacteria</taxon>
        <taxon>Nitrosomonadales</taxon>
        <taxon>Sulfuricellaceae</taxon>
        <taxon>Sulfuriferula</taxon>
    </lineage>
</organism>
<dbReference type="Proteomes" id="UP000483432">
    <property type="component" value="Unassembled WGS sequence"/>
</dbReference>
<dbReference type="InterPro" id="IPR009061">
    <property type="entry name" value="DNA-bd_dom_put_sf"/>
</dbReference>
<dbReference type="EMBL" id="JAAFGW010000063">
    <property type="protein sequence ID" value="NDP47872.1"/>
    <property type="molecule type" value="Genomic_DNA"/>
</dbReference>
<gene>
    <name evidence="1" type="ORF">GZ085_05660</name>
</gene>
<dbReference type="SUPFAM" id="SSF46955">
    <property type="entry name" value="Putative DNA-binding domain"/>
    <property type="match status" value="1"/>
</dbReference>
<feature type="non-terminal residue" evidence="1">
    <location>
        <position position="1"/>
    </location>
</feature>
<dbReference type="AlphaFoldDB" id="A0A7C9KAH8"/>
<accession>A0A7C9KAH8</accession>
<proteinExistence type="predicted"/>
<dbReference type="Gene3D" id="1.10.238.160">
    <property type="match status" value="1"/>
</dbReference>